<dbReference type="GO" id="GO:0140944">
    <property type="term" value="F:histone H4K20 monomethyltransferase activity"/>
    <property type="evidence" value="ECO:0007669"/>
    <property type="project" value="UniProtKB-EC"/>
</dbReference>
<dbReference type="CDD" id="cd10528">
    <property type="entry name" value="SET_SETD8"/>
    <property type="match status" value="1"/>
</dbReference>
<dbReference type="InterPro" id="IPR047266">
    <property type="entry name" value="KMT5A-like_SET"/>
</dbReference>
<dbReference type="SUPFAM" id="SSF82199">
    <property type="entry name" value="SET domain"/>
    <property type="match status" value="1"/>
</dbReference>
<evidence type="ECO:0000256" key="4">
    <source>
        <dbReference type="ARBA" id="ARBA00022454"/>
    </source>
</evidence>
<evidence type="ECO:0000313" key="16">
    <source>
        <dbReference type="WBParaSite" id="Csp11.Scaffold629.g16551.t1"/>
    </source>
</evidence>
<evidence type="ECO:0000256" key="7">
    <source>
        <dbReference type="ARBA" id="ARBA00022691"/>
    </source>
</evidence>
<evidence type="ECO:0000256" key="2">
    <source>
        <dbReference type="ARBA" id="ARBA00004286"/>
    </source>
</evidence>
<dbReference type="Proteomes" id="UP000095282">
    <property type="component" value="Unplaced"/>
</dbReference>
<keyword evidence="6" id="KW-0808">Transferase</keyword>
<dbReference type="GO" id="GO:0006357">
    <property type="term" value="P:regulation of transcription by RNA polymerase II"/>
    <property type="evidence" value="ECO:0007669"/>
    <property type="project" value="TreeGrafter"/>
</dbReference>
<comment type="catalytic activity">
    <reaction evidence="12">
        <text>L-lysyl(20)-[histone H4] + S-adenosyl-L-methionine = N(6)-methyl-L-lysyl(20)-[histone H4] + S-adenosyl-L-homocysteine + H(+)</text>
        <dbReference type="Rhea" id="RHEA:60344"/>
        <dbReference type="Rhea" id="RHEA-COMP:15554"/>
        <dbReference type="Rhea" id="RHEA-COMP:15555"/>
        <dbReference type="ChEBI" id="CHEBI:15378"/>
        <dbReference type="ChEBI" id="CHEBI:29969"/>
        <dbReference type="ChEBI" id="CHEBI:57856"/>
        <dbReference type="ChEBI" id="CHEBI:59789"/>
        <dbReference type="ChEBI" id="CHEBI:61929"/>
        <dbReference type="EC" id="2.1.1.361"/>
    </reaction>
</comment>
<dbReference type="Pfam" id="PF00856">
    <property type="entry name" value="SET"/>
    <property type="match status" value="1"/>
</dbReference>
<evidence type="ECO:0000256" key="5">
    <source>
        <dbReference type="ARBA" id="ARBA00022603"/>
    </source>
</evidence>
<reference evidence="16" key="1">
    <citation type="submission" date="2016-11" db="UniProtKB">
        <authorList>
            <consortium name="WormBaseParasite"/>
        </authorList>
    </citation>
    <scope>IDENTIFICATION</scope>
</reference>
<dbReference type="InterPro" id="IPR046341">
    <property type="entry name" value="SET_dom_sf"/>
</dbReference>
<evidence type="ECO:0000256" key="9">
    <source>
        <dbReference type="ARBA" id="ARBA00023015"/>
    </source>
</evidence>
<evidence type="ECO:0000256" key="6">
    <source>
        <dbReference type="ARBA" id="ARBA00022679"/>
    </source>
</evidence>
<dbReference type="SMART" id="SM00317">
    <property type="entry name" value="SET"/>
    <property type="match status" value="1"/>
</dbReference>
<evidence type="ECO:0000256" key="8">
    <source>
        <dbReference type="ARBA" id="ARBA00022853"/>
    </source>
</evidence>
<dbReference type="GO" id="GO:0032259">
    <property type="term" value="P:methylation"/>
    <property type="evidence" value="ECO:0007669"/>
    <property type="project" value="UniProtKB-KW"/>
</dbReference>
<evidence type="ECO:0000313" key="15">
    <source>
        <dbReference type="Proteomes" id="UP000095282"/>
    </source>
</evidence>
<dbReference type="PANTHER" id="PTHR46167:SF1">
    <property type="entry name" value="N-LYSINE METHYLTRANSFERASE KMT5A"/>
    <property type="match status" value="1"/>
</dbReference>
<accession>A0A1I7UAL8</accession>
<dbReference type="WBParaSite" id="Csp11.Scaffold629.g16551.t1">
    <property type="protein sequence ID" value="Csp11.Scaffold629.g16551.t1"/>
    <property type="gene ID" value="Csp11.Scaffold629.g16551"/>
</dbReference>
<comment type="subcellular location">
    <subcellularLocation>
        <location evidence="2">Chromosome</location>
    </subcellularLocation>
    <subcellularLocation>
        <location evidence="1">Nucleus</location>
    </subcellularLocation>
</comment>
<evidence type="ECO:0000256" key="10">
    <source>
        <dbReference type="ARBA" id="ARBA00023163"/>
    </source>
</evidence>
<keyword evidence="10" id="KW-0804">Transcription</keyword>
<evidence type="ECO:0000259" key="14">
    <source>
        <dbReference type="PROSITE" id="PS50280"/>
    </source>
</evidence>
<feature type="domain" description="SET" evidence="14">
    <location>
        <begin position="92"/>
        <end position="214"/>
    </location>
</feature>
<evidence type="ECO:0000256" key="1">
    <source>
        <dbReference type="ARBA" id="ARBA00004123"/>
    </source>
</evidence>
<dbReference type="PANTHER" id="PTHR46167">
    <property type="entry name" value="N-LYSINE METHYLTRANSFERASE KMT5A"/>
    <property type="match status" value="1"/>
</dbReference>
<keyword evidence="5" id="KW-0489">Methyltransferase</keyword>
<dbReference type="InterPro" id="IPR051760">
    <property type="entry name" value="KMT5A"/>
</dbReference>
<keyword evidence="9" id="KW-0805">Transcription regulation</keyword>
<dbReference type="eggNOG" id="KOG1085">
    <property type="taxonomic scope" value="Eukaryota"/>
</dbReference>
<keyword evidence="7" id="KW-0949">S-adenosyl-L-methionine</keyword>
<evidence type="ECO:0000256" key="13">
    <source>
        <dbReference type="SAM" id="MobiDB-lite"/>
    </source>
</evidence>
<organism evidence="15 16">
    <name type="scientific">Caenorhabditis tropicalis</name>
    <dbReference type="NCBI Taxonomy" id="1561998"/>
    <lineage>
        <taxon>Eukaryota</taxon>
        <taxon>Metazoa</taxon>
        <taxon>Ecdysozoa</taxon>
        <taxon>Nematoda</taxon>
        <taxon>Chromadorea</taxon>
        <taxon>Rhabditida</taxon>
        <taxon>Rhabditina</taxon>
        <taxon>Rhabditomorpha</taxon>
        <taxon>Rhabditoidea</taxon>
        <taxon>Rhabditidae</taxon>
        <taxon>Peloderinae</taxon>
        <taxon>Caenorhabditis</taxon>
    </lineage>
</organism>
<name>A0A1I7UAL8_9PELO</name>
<evidence type="ECO:0000256" key="12">
    <source>
        <dbReference type="ARBA" id="ARBA00047784"/>
    </source>
</evidence>
<protein>
    <recommendedName>
        <fullName evidence="3">[histone H4]-lysine(20) N-methyltransferase</fullName>
        <ecNumber evidence="3">2.1.1.361</ecNumber>
    </recommendedName>
</protein>
<feature type="compositionally biased region" description="Polar residues" evidence="13">
    <location>
        <begin position="11"/>
        <end position="22"/>
    </location>
</feature>
<proteinExistence type="predicted"/>
<keyword evidence="8" id="KW-0156">Chromatin regulator</keyword>
<dbReference type="STRING" id="1561998.A0A1I7UAL8"/>
<keyword evidence="4" id="KW-0158">Chromosome</keyword>
<dbReference type="InterPro" id="IPR001214">
    <property type="entry name" value="SET_dom"/>
</dbReference>
<dbReference type="GO" id="GO:0005700">
    <property type="term" value="C:polytene chromosome"/>
    <property type="evidence" value="ECO:0007669"/>
    <property type="project" value="TreeGrafter"/>
</dbReference>
<dbReference type="InterPro" id="IPR016858">
    <property type="entry name" value="KMT5A-like"/>
</dbReference>
<dbReference type="GO" id="GO:0043516">
    <property type="term" value="P:regulation of DNA damage response, signal transduction by p53 class mediator"/>
    <property type="evidence" value="ECO:0007669"/>
    <property type="project" value="TreeGrafter"/>
</dbReference>
<keyword evidence="11" id="KW-0539">Nucleus</keyword>
<dbReference type="Gene3D" id="2.170.270.10">
    <property type="entry name" value="SET domain"/>
    <property type="match status" value="1"/>
</dbReference>
<feature type="compositionally biased region" description="Basic residues" evidence="13">
    <location>
        <begin position="1"/>
        <end position="10"/>
    </location>
</feature>
<dbReference type="EC" id="2.1.1.361" evidence="3"/>
<dbReference type="GO" id="GO:0005634">
    <property type="term" value="C:nucleus"/>
    <property type="evidence" value="ECO:0007669"/>
    <property type="project" value="UniProtKB-SubCell"/>
</dbReference>
<dbReference type="PROSITE" id="PS50280">
    <property type="entry name" value="SET"/>
    <property type="match status" value="1"/>
</dbReference>
<keyword evidence="15" id="KW-1185">Reference proteome</keyword>
<feature type="region of interest" description="Disordered" evidence="13">
    <location>
        <begin position="1"/>
        <end position="49"/>
    </location>
</feature>
<sequence>MKRGGRKGNKNRSIARNTTSPLASDIENGAFGRQTPAVETPKPIKKRTPKKAQFRLTDYYGVRKSGRKTVNQLKEEADRDLYMKIINHETEHKLDIYIDPVKGRGCRANINFHKGDYVVEYKGNMIPYSTAKKTESEYKLNDDIGSFMYFFEFHGKKWCVDATEETEFKGRLINHSLLKPNLKTKVVEFNGKHFLIFVALRDIVSGEELLYDYGDRSSEAAEDHPWLINS</sequence>
<dbReference type="AlphaFoldDB" id="A0A1I7UAL8"/>
<evidence type="ECO:0000256" key="3">
    <source>
        <dbReference type="ARBA" id="ARBA00012187"/>
    </source>
</evidence>
<evidence type="ECO:0000256" key="11">
    <source>
        <dbReference type="ARBA" id="ARBA00023242"/>
    </source>
</evidence>
<dbReference type="PROSITE" id="PS51571">
    <property type="entry name" value="SAM_MT43_PR_SET"/>
    <property type="match status" value="1"/>
</dbReference>